<accession>A0A543PC10</accession>
<dbReference type="Gene3D" id="3.30.70.20">
    <property type="match status" value="1"/>
</dbReference>
<evidence type="ECO:0000313" key="11">
    <source>
        <dbReference type="Proteomes" id="UP000319865"/>
    </source>
</evidence>
<dbReference type="EMBL" id="VFQE01000001">
    <property type="protein sequence ID" value="TQN41618.1"/>
    <property type="molecule type" value="Genomic_DNA"/>
</dbReference>
<comment type="function">
    <text evidence="8">Ferredoxins are iron-sulfur proteins that transfer electrons in a wide variety of metabolic reactions.</text>
</comment>
<keyword evidence="6 8" id="KW-0411">Iron-sulfur</keyword>
<organism evidence="10 11">
    <name type="scientific">Blastococcus colisei</name>
    <dbReference type="NCBI Taxonomy" id="1564162"/>
    <lineage>
        <taxon>Bacteria</taxon>
        <taxon>Bacillati</taxon>
        <taxon>Actinomycetota</taxon>
        <taxon>Actinomycetes</taxon>
        <taxon>Geodermatophilales</taxon>
        <taxon>Geodermatophilaceae</taxon>
        <taxon>Blastococcus</taxon>
    </lineage>
</organism>
<dbReference type="RefSeq" id="WP_170182324.1">
    <property type="nucleotide sequence ID" value="NZ_VFQE01000001.1"/>
</dbReference>
<evidence type="ECO:0000256" key="4">
    <source>
        <dbReference type="ARBA" id="ARBA00022982"/>
    </source>
</evidence>
<evidence type="ECO:0000256" key="7">
    <source>
        <dbReference type="ARBA" id="ARBA00023291"/>
    </source>
</evidence>
<evidence type="ECO:0000256" key="1">
    <source>
        <dbReference type="ARBA" id="ARBA00001927"/>
    </source>
</evidence>
<evidence type="ECO:0000256" key="6">
    <source>
        <dbReference type="ARBA" id="ARBA00023014"/>
    </source>
</evidence>
<comment type="cofactor">
    <cofactor evidence="1">
        <name>[3Fe-4S] cluster</name>
        <dbReference type="ChEBI" id="CHEBI:21137"/>
    </cofactor>
</comment>
<keyword evidence="11" id="KW-1185">Reference proteome</keyword>
<keyword evidence="4 8" id="KW-0249">Electron transport</keyword>
<dbReference type="PANTHER" id="PTHR36923">
    <property type="entry name" value="FERREDOXIN"/>
    <property type="match status" value="1"/>
</dbReference>
<dbReference type="PANTHER" id="PTHR36923:SF3">
    <property type="entry name" value="FERREDOXIN"/>
    <property type="match status" value="1"/>
</dbReference>
<keyword evidence="7" id="KW-0003">3Fe-4S</keyword>
<reference evidence="10 11" key="1">
    <citation type="submission" date="2019-06" db="EMBL/GenBank/DDBJ databases">
        <title>Sequencing the genomes of 1000 actinobacteria strains.</title>
        <authorList>
            <person name="Klenk H.-P."/>
        </authorList>
    </citation>
    <scope>NUCLEOTIDE SEQUENCE [LARGE SCALE GENOMIC DNA]</scope>
    <source>
        <strain evidence="10 11">DSM 46837</strain>
    </source>
</reference>
<keyword evidence="2 8" id="KW-0813">Transport</keyword>
<name>A0A543PC10_9ACTN</name>
<dbReference type="InterPro" id="IPR051269">
    <property type="entry name" value="Fe-S_cluster_ET"/>
</dbReference>
<evidence type="ECO:0000313" key="10">
    <source>
        <dbReference type="EMBL" id="TQN41618.1"/>
    </source>
</evidence>
<keyword evidence="3 8" id="KW-0479">Metal-binding</keyword>
<dbReference type="InterPro" id="IPR001080">
    <property type="entry name" value="3Fe4S_ferredoxin"/>
</dbReference>
<dbReference type="PRINTS" id="PR00352">
    <property type="entry name" value="3FE4SFRDOXIN"/>
</dbReference>
<dbReference type="GO" id="GO:0009055">
    <property type="term" value="F:electron transfer activity"/>
    <property type="evidence" value="ECO:0007669"/>
    <property type="project" value="UniProtKB-UniRule"/>
</dbReference>
<evidence type="ECO:0000256" key="8">
    <source>
        <dbReference type="RuleBase" id="RU368020"/>
    </source>
</evidence>
<evidence type="ECO:0000256" key="3">
    <source>
        <dbReference type="ARBA" id="ARBA00022723"/>
    </source>
</evidence>
<evidence type="ECO:0000256" key="2">
    <source>
        <dbReference type="ARBA" id="ARBA00022448"/>
    </source>
</evidence>
<dbReference type="InterPro" id="IPR017896">
    <property type="entry name" value="4Fe4S_Fe-S-bd"/>
</dbReference>
<evidence type="ECO:0000256" key="5">
    <source>
        <dbReference type="ARBA" id="ARBA00023004"/>
    </source>
</evidence>
<dbReference type="PROSITE" id="PS51379">
    <property type="entry name" value="4FE4S_FER_2"/>
    <property type="match status" value="1"/>
</dbReference>
<protein>
    <recommendedName>
        <fullName evidence="8">Ferredoxin</fullName>
    </recommendedName>
</protein>
<dbReference type="Proteomes" id="UP000319865">
    <property type="component" value="Unassembled WGS sequence"/>
</dbReference>
<dbReference type="SUPFAM" id="SSF54862">
    <property type="entry name" value="4Fe-4S ferredoxins"/>
    <property type="match status" value="1"/>
</dbReference>
<dbReference type="GO" id="GO:0005506">
    <property type="term" value="F:iron ion binding"/>
    <property type="evidence" value="ECO:0007669"/>
    <property type="project" value="UniProtKB-UniRule"/>
</dbReference>
<proteinExistence type="predicted"/>
<keyword evidence="5 8" id="KW-0408">Iron</keyword>
<gene>
    <name evidence="10" type="ORF">FHU33_0991</name>
</gene>
<dbReference type="Pfam" id="PF13370">
    <property type="entry name" value="Fer4_13"/>
    <property type="match status" value="1"/>
</dbReference>
<dbReference type="GO" id="GO:0051538">
    <property type="term" value="F:3 iron, 4 sulfur cluster binding"/>
    <property type="evidence" value="ECO:0007669"/>
    <property type="project" value="UniProtKB-KW"/>
</dbReference>
<sequence>MTRIAVDRERCVGSGTCEVLAPDVFEVDDEGALVVHRPEPAGDEVDEVEDAVQACPTRALSLVE</sequence>
<feature type="domain" description="4Fe-4S ferredoxin-type" evidence="9">
    <location>
        <begin position="2"/>
        <end position="30"/>
    </location>
</feature>
<evidence type="ECO:0000259" key="9">
    <source>
        <dbReference type="PROSITE" id="PS51379"/>
    </source>
</evidence>
<comment type="caution">
    <text evidence="10">The sequence shown here is derived from an EMBL/GenBank/DDBJ whole genome shotgun (WGS) entry which is preliminary data.</text>
</comment>
<dbReference type="AlphaFoldDB" id="A0A543PC10"/>